<evidence type="ECO:0000256" key="4">
    <source>
        <dbReference type="ARBA" id="ARBA00023157"/>
    </source>
</evidence>
<dbReference type="InterPro" id="IPR001254">
    <property type="entry name" value="Trypsin_dom"/>
</dbReference>
<feature type="chain" id="PRO_5040749978" evidence="7">
    <location>
        <begin position="18"/>
        <end position="268"/>
    </location>
</feature>
<keyword evidence="9" id="KW-1185">Reference proteome</keyword>
<dbReference type="AlphaFoldDB" id="A0A9W3AWE6"/>
<sequence length="268" mass="29367">MLLKLFLCLLGVGLCASQKEVNIESRIINGKDGNKCEFPWMAFIKNYGQNIGCGGFMIDNTHIMTAAHCVVVTNKTSKVSSAEPSANLYVYVGSSDLGKMTKFLVKTVTPHEMYNFITTENDIAILTLASPITFNDCTKPIPLVNATTKLLDEDCKVMGWGATTDSEKDAGPSTLKYATVFIHNEYKCQDLFRNKLPNLPSSIFCAKGRGGSDVCRGDSGGPLVCKKYTAKEYFVHGIVSSNLGCNSQTGFYMKVAFFIPWIQSKIAK</sequence>
<evidence type="ECO:0000256" key="7">
    <source>
        <dbReference type="SAM" id="SignalP"/>
    </source>
</evidence>
<evidence type="ECO:0000256" key="1">
    <source>
        <dbReference type="ARBA" id="ARBA00004613"/>
    </source>
</evidence>
<keyword evidence="6" id="KW-0720">Serine protease</keyword>
<proteinExistence type="predicted"/>
<keyword evidence="5" id="KW-0325">Glycoprotein</keyword>
<dbReference type="FunFam" id="2.40.10.10:FF:000068">
    <property type="entry name" value="transmembrane protease serine 2"/>
    <property type="match status" value="1"/>
</dbReference>
<dbReference type="OrthoDB" id="6052809at2759"/>
<gene>
    <name evidence="10" type="primary">LOC106052274</name>
</gene>
<dbReference type="PANTHER" id="PTHR24253:SF103">
    <property type="entry name" value="TRANSMEMBRANE PROTEASE SERINE 7"/>
    <property type="match status" value="1"/>
</dbReference>
<dbReference type="GeneID" id="106052274"/>
<dbReference type="Pfam" id="PF00089">
    <property type="entry name" value="Trypsin"/>
    <property type="match status" value="1"/>
</dbReference>
<evidence type="ECO:0000256" key="3">
    <source>
        <dbReference type="ARBA" id="ARBA00022729"/>
    </source>
</evidence>
<keyword evidence="4" id="KW-1015">Disulfide bond</keyword>
<keyword evidence="6" id="KW-0378">Hydrolase</keyword>
<organism evidence="9 10">
    <name type="scientific">Biomphalaria glabrata</name>
    <name type="common">Bloodfluke planorb</name>
    <name type="synonym">Freshwater snail</name>
    <dbReference type="NCBI Taxonomy" id="6526"/>
    <lineage>
        <taxon>Eukaryota</taxon>
        <taxon>Metazoa</taxon>
        <taxon>Spiralia</taxon>
        <taxon>Lophotrochozoa</taxon>
        <taxon>Mollusca</taxon>
        <taxon>Gastropoda</taxon>
        <taxon>Heterobranchia</taxon>
        <taxon>Euthyneura</taxon>
        <taxon>Panpulmonata</taxon>
        <taxon>Hygrophila</taxon>
        <taxon>Lymnaeoidea</taxon>
        <taxon>Planorbidae</taxon>
        <taxon>Biomphalaria</taxon>
    </lineage>
</organism>
<evidence type="ECO:0000256" key="2">
    <source>
        <dbReference type="ARBA" id="ARBA00022525"/>
    </source>
</evidence>
<dbReference type="FunFam" id="2.40.10.10:FF:000054">
    <property type="entry name" value="Complement C1r subcomponent"/>
    <property type="match status" value="1"/>
</dbReference>
<dbReference type="PROSITE" id="PS00134">
    <property type="entry name" value="TRYPSIN_HIS"/>
    <property type="match status" value="1"/>
</dbReference>
<dbReference type="InterPro" id="IPR033116">
    <property type="entry name" value="TRYPSIN_SER"/>
</dbReference>
<accession>A0A9W3AWE6</accession>
<dbReference type="SMART" id="SM00020">
    <property type="entry name" value="Tryp_SPc"/>
    <property type="match status" value="1"/>
</dbReference>
<evidence type="ECO:0000259" key="8">
    <source>
        <dbReference type="PROSITE" id="PS50240"/>
    </source>
</evidence>
<dbReference type="InterPro" id="IPR009003">
    <property type="entry name" value="Peptidase_S1_PA"/>
</dbReference>
<comment type="subcellular location">
    <subcellularLocation>
        <location evidence="1">Secreted</location>
    </subcellularLocation>
</comment>
<dbReference type="InterPro" id="IPR043504">
    <property type="entry name" value="Peptidase_S1_PA_chymotrypsin"/>
</dbReference>
<feature type="signal peptide" evidence="7">
    <location>
        <begin position="1"/>
        <end position="17"/>
    </location>
</feature>
<dbReference type="SUPFAM" id="SSF50494">
    <property type="entry name" value="Trypsin-like serine proteases"/>
    <property type="match status" value="1"/>
</dbReference>
<dbReference type="InterPro" id="IPR001314">
    <property type="entry name" value="Peptidase_S1A"/>
</dbReference>
<keyword evidence="6" id="KW-0645">Protease</keyword>
<dbReference type="PROSITE" id="PS50240">
    <property type="entry name" value="TRYPSIN_DOM"/>
    <property type="match status" value="1"/>
</dbReference>
<dbReference type="InterPro" id="IPR018114">
    <property type="entry name" value="TRYPSIN_HIS"/>
</dbReference>
<dbReference type="PANTHER" id="PTHR24253">
    <property type="entry name" value="TRANSMEMBRANE PROTEASE SERINE"/>
    <property type="match status" value="1"/>
</dbReference>
<protein>
    <submittedName>
        <fullName evidence="10">Trypsin-like</fullName>
    </submittedName>
</protein>
<name>A0A9W3AWE6_BIOGL</name>
<keyword evidence="2" id="KW-0964">Secreted</keyword>
<evidence type="ECO:0000256" key="5">
    <source>
        <dbReference type="ARBA" id="ARBA00023180"/>
    </source>
</evidence>
<evidence type="ECO:0000313" key="10">
    <source>
        <dbReference type="RefSeq" id="XP_055891543.1"/>
    </source>
</evidence>
<dbReference type="GO" id="GO:0006508">
    <property type="term" value="P:proteolysis"/>
    <property type="evidence" value="ECO:0007669"/>
    <property type="project" value="UniProtKB-KW"/>
</dbReference>
<dbReference type="CDD" id="cd00190">
    <property type="entry name" value="Tryp_SPc"/>
    <property type="match status" value="1"/>
</dbReference>
<dbReference type="PROSITE" id="PS00135">
    <property type="entry name" value="TRYPSIN_SER"/>
    <property type="match status" value="1"/>
</dbReference>
<dbReference type="Gene3D" id="2.40.10.10">
    <property type="entry name" value="Trypsin-like serine proteases"/>
    <property type="match status" value="1"/>
</dbReference>
<evidence type="ECO:0000313" key="9">
    <source>
        <dbReference type="Proteomes" id="UP001165740"/>
    </source>
</evidence>
<keyword evidence="3 7" id="KW-0732">Signal</keyword>
<reference evidence="10" key="1">
    <citation type="submission" date="2025-08" db="UniProtKB">
        <authorList>
            <consortium name="RefSeq"/>
        </authorList>
    </citation>
    <scope>IDENTIFICATION</scope>
</reference>
<dbReference type="GO" id="GO:0004252">
    <property type="term" value="F:serine-type endopeptidase activity"/>
    <property type="evidence" value="ECO:0007669"/>
    <property type="project" value="InterPro"/>
</dbReference>
<evidence type="ECO:0000256" key="6">
    <source>
        <dbReference type="RuleBase" id="RU363034"/>
    </source>
</evidence>
<dbReference type="GO" id="GO:0005576">
    <property type="term" value="C:extracellular region"/>
    <property type="evidence" value="ECO:0007669"/>
    <property type="project" value="UniProtKB-SubCell"/>
</dbReference>
<dbReference type="RefSeq" id="XP_055891543.1">
    <property type="nucleotide sequence ID" value="XM_056035568.1"/>
</dbReference>
<feature type="domain" description="Peptidase S1" evidence="8">
    <location>
        <begin position="27"/>
        <end position="267"/>
    </location>
</feature>
<dbReference type="Proteomes" id="UP001165740">
    <property type="component" value="Chromosome 7"/>
</dbReference>
<dbReference type="PRINTS" id="PR00722">
    <property type="entry name" value="CHYMOTRYPSIN"/>
</dbReference>